<evidence type="ECO:0000313" key="1">
    <source>
        <dbReference type="EMBL" id="SDS35808.1"/>
    </source>
</evidence>
<dbReference type="Proteomes" id="UP000198858">
    <property type="component" value="Chromosome I"/>
</dbReference>
<keyword evidence="2" id="KW-1185">Reference proteome</keyword>
<evidence type="ECO:0000313" key="2">
    <source>
        <dbReference type="Proteomes" id="UP000198858"/>
    </source>
</evidence>
<dbReference type="EMBL" id="LT629745">
    <property type="protein sequence ID" value="SDS35808.1"/>
    <property type="molecule type" value="Genomic_DNA"/>
</dbReference>
<gene>
    <name evidence="1" type="ORF">SAMN04488552_2917</name>
</gene>
<sequence>MTQIDSAIEELESLNTVHGISMDKVSWWLLKYEDLYKTYDLEISPLELPSLKQLNSIEIKFRSLYEILINLEDLKAKESIFQKRFELYNSIKNDTRKFKDWIMLNEEEALESHFELWFEWTDHDPEKIKPFILYWQHLNISIPVSDFEYTLKVLEIFHDYYWEQQL</sequence>
<dbReference type="STRING" id="1250231.SAMN04488552_2917"/>
<organism evidence="1 2">
    <name type="scientific">Christiangramia echinicola</name>
    <dbReference type="NCBI Taxonomy" id="279359"/>
    <lineage>
        <taxon>Bacteria</taxon>
        <taxon>Pseudomonadati</taxon>
        <taxon>Bacteroidota</taxon>
        <taxon>Flavobacteriia</taxon>
        <taxon>Flavobacteriales</taxon>
        <taxon>Flavobacteriaceae</taxon>
        <taxon>Christiangramia</taxon>
    </lineage>
</organism>
<proteinExistence type="predicted"/>
<dbReference type="AlphaFoldDB" id="A0A1H1RJD0"/>
<accession>A0A1H1RJD0</accession>
<protein>
    <submittedName>
        <fullName evidence="1">Uncharacterized protein</fullName>
    </submittedName>
</protein>
<reference evidence="1 2" key="1">
    <citation type="submission" date="2016-10" db="EMBL/GenBank/DDBJ databases">
        <authorList>
            <person name="Varghese N."/>
            <person name="Submissions S."/>
        </authorList>
    </citation>
    <scope>NUCLEOTIDE SEQUENCE [LARGE SCALE GENOMIC DNA]</scope>
    <source>
        <strain evidence="1 2">Mar_2010_102</strain>
    </source>
</reference>
<name>A0A1H1RJD0_9FLAO</name>
<dbReference type="RefSeq" id="WP_089663485.1">
    <property type="nucleotide sequence ID" value="NZ_LT629745.1"/>
</dbReference>